<accession>A0A9D7HKH7</accession>
<dbReference type="Pfam" id="PF08241">
    <property type="entry name" value="Methyltransf_11"/>
    <property type="match status" value="1"/>
</dbReference>
<dbReference type="SUPFAM" id="SSF53335">
    <property type="entry name" value="S-adenosyl-L-methionine-dependent methyltransferases"/>
    <property type="match status" value="1"/>
</dbReference>
<name>A0A9D7HKH7_9PROT</name>
<proteinExistence type="predicted"/>
<dbReference type="InterPro" id="IPR013216">
    <property type="entry name" value="Methyltransf_11"/>
</dbReference>
<sequence length="268" mass="29511">MVISSTFAASDGDRYEVQMGRWSRRLAPLFIDFAGITTAERVLDVGCGTGNLSFNLARNPAIGSVRGIDLSPAYVEHAKRRNRHARIDFEVGDACNLPFPGGWFDHALSLLVLQFIPQPDLAVREMRRVTRPGGTVAAATWDTRGGLVYFRLIFDTAAMLDRHGNEGRARAYTRPMSRPGDLVRAWHDAGLTDVVDGMLTTRMDFASFADFWAPSEGKDGPVADYVGTLCVEAREKLRDMVELAYLDGEVDGPRSYAAVAWVVKGKVP</sequence>
<keyword evidence="2" id="KW-0489">Methyltransferase</keyword>
<evidence type="ECO:0000313" key="3">
    <source>
        <dbReference type="Proteomes" id="UP000807785"/>
    </source>
</evidence>
<keyword evidence="2" id="KW-0808">Transferase</keyword>
<gene>
    <name evidence="2" type="ORF">IPH26_02835</name>
</gene>
<dbReference type="Gene3D" id="3.40.50.150">
    <property type="entry name" value="Vaccinia Virus protein VP39"/>
    <property type="match status" value="1"/>
</dbReference>
<dbReference type="Proteomes" id="UP000807785">
    <property type="component" value="Unassembled WGS sequence"/>
</dbReference>
<evidence type="ECO:0000313" key="2">
    <source>
        <dbReference type="EMBL" id="MBK6971934.1"/>
    </source>
</evidence>
<dbReference type="CDD" id="cd02440">
    <property type="entry name" value="AdoMet_MTases"/>
    <property type="match status" value="1"/>
</dbReference>
<reference evidence="3" key="1">
    <citation type="journal article" date="2021" name="Nat. Commun.">
        <title>Connecting structure to function with the recovery of over 1000 high-quality metagenome-assembled genomes from activated sludge using long-read sequencing.</title>
        <authorList>
            <person name="Singleton C.M."/>
            <person name="Petriglieri F."/>
            <person name="Kristensen J.M."/>
            <person name="Kirkegaard R.H."/>
            <person name="Michaelsen T.Y."/>
            <person name="Andersen M.H."/>
            <person name="Kondrotaite Z."/>
            <person name="Karst S.M."/>
            <person name="Dueholm M.S."/>
            <person name="Nielsen P.H."/>
            <person name="Albertsen M."/>
        </authorList>
    </citation>
    <scope>NUCLEOTIDE SEQUENCE [LARGE SCALE GENOMIC DNA]</scope>
</reference>
<organism evidence="2 3">
    <name type="scientific">Candidatus Methylophosphatis roskildensis</name>
    <dbReference type="NCBI Taxonomy" id="2899263"/>
    <lineage>
        <taxon>Bacteria</taxon>
        <taxon>Pseudomonadati</taxon>
        <taxon>Pseudomonadota</taxon>
        <taxon>Betaproteobacteria</taxon>
        <taxon>Nitrosomonadales</taxon>
        <taxon>Sterolibacteriaceae</taxon>
        <taxon>Candidatus Methylophosphatis</taxon>
    </lineage>
</organism>
<dbReference type="PANTHER" id="PTHR43591">
    <property type="entry name" value="METHYLTRANSFERASE"/>
    <property type="match status" value="1"/>
</dbReference>
<dbReference type="EMBL" id="JADJEV010000001">
    <property type="protein sequence ID" value="MBK6971934.1"/>
    <property type="molecule type" value="Genomic_DNA"/>
</dbReference>
<feature type="domain" description="Methyltransferase type 11" evidence="1">
    <location>
        <begin position="43"/>
        <end position="137"/>
    </location>
</feature>
<dbReference type="GO" id="GO:0008757">
    <property type="term" value="F:S-adenosylmethionine-dependent methyltransferase activity"/>
    <property type="evidence" value="ECO:0007669"/>
    <property type="project" value="InterPro"/>
</dbReference>
<dbReference type="GO" id="GO:0032259">
    <property type="term" value="P:methylation"/>
    <property type="evidence" value="ECO:0007669"/>
    <property type="project" value="UniProtKB-KW"/>
</dbReference>
<comment type="caution">
    <text evidence="2">The sequence shown here is derived from an EMBL/GenBank/DDBJ whole genome shotgun (WGS) entry which is preliminary data.</text>
</comment>
<protein>
    <submittedName>
        <fullName evidence="2">Class I SAM-dependent methyltransferase</fullName>
    </submittedName>
</protein>
<dbReference type="InterPro" id="IPR029063">
    <property type="entry name" value="SAM-dependent_MTases_sf"/>
</dbReference>
<evidence type="ECO:0000259" key="1">
    <source>
        <dbReference type="Pfam" id="PF08241"/>
    </source>
</evidence>
<dbReference type="AlphaFoldDB" id="A0A9D7HKH7"/>
<dbReference type="PANTHER" id="PTHR43591:SF24">
    <property type="entry name" value="2-METHOXY-6-POLYPRENYL-1,4-BENZOQUINOL METHYLASE, MITOCHONDRIAL"/>
    <property type="match status" value="1"/>
</dbReference>